<keyword evidence="3" id="KW-1185">Reference proteome</keyword>
<evidence type="ECO:0008006" key="4">
    <source>
        <dbReference type="Google" id="ProtNLM"/>
    </source>
</evidence>
<evidence type="ECO:0000313" key="2">
    <source>
        <dbReference type="EMBL" id="QBO57439.1"/>
    </source>
</evidence>
<dbReference type="AlphaFoldDB" id="A0A4P6ZDE4"/>
<evidence type="ECO:0000313" key="3">
    <source>
        <dbReference type="Proteomes" id="UP000294419"/>
    </source>
</evidence>
<proteinExistence type="predicted"/>
<dbReference type="RefSeq" id="WP_133438942.1">
    <property type="nucleotide sequence ID" value="NZ_CP037954.1"/>
</dbReference>
<reference evidence="2 3" key="1">
    <citation type="submission" date="2019-03" db="EMBL/GenBank/DDBJ databases">
        <authorList>
            <person name="Kim H."/>
            <person name="Yu S.-M."/>
        </authorList>
    </citation>
    <scope>NUCLEOTIDE SEQUENCE [LARGE SCALE GENOMIC DNA]</scope>
    <source>
        <strain evidence="2 3">NBC122</strain>
    </source>
</reference>
<name>A0A4P6ZDE4_9FLAO</name>
<dbReference type="Proteomes" id="UP000294419">
    <property type="component" value="Chromosome"/>
</dbReference>
<protein>
    <recommendedName>
        <fullName evidence="4">CarboxypepD_reg-like domain-containing protein</fullName>
    </recommendedName>
</protein>
<dbReference type="SUPFAM" id="SSF49464">
    <property type="entry name" value="Carboxypeptidase regulatory domain-like"/>
    <property type="match status" value="1"/>
</dbReference>
<dbReference type="KEGG" id="csal:NBC122_00602"/>
<dbReference type="InterPro" id="IPR008969">
    <property type="entry name" value="CarboxyPept-like_regulatory"/>
</dbReference>
<feature type="signal peptide" evidence="1">
    <location>
        <begin position="1"/>
        <end position="18"/>
    </location>
</feature>
<organism evidence="2 3">
    <name type="scientific">Chryseobacterium salivictor</name>
    <dbReference type="NCBI Taxonomy" id="2547600"/>
    <lineage>
        <taxon>Bacteria</taxon>
        <taxon>Pseudomonadati</taxon>
        <taxon>Bacteroidota</taxon>
        <taxon>Flavobacteriia</taxon>
        <taxon>Flavobacteriales</taxon>
        <taxon>Weeksellaceae</taxon>
        <taxon>Chryseobacterium group</taxon>
        <taxon>Chryseobacterium</taxon>
    </lineage>
</organism>
<sequence>MVRIILLLALSFSTSLFSQKVSGTVADEEQNPLVAVMVFNMKTEKEVFTNFNGEFTIEASVSDELRFIRQGFERGSAIVNSQSFYSSFSIVLIRSVQEIEEVKIPAVRLTGDLNHDTGNLNKFDKVAQLQREVGVPGPPEKPRETPPPTIEKVGVLAFAASNLNLNTLYKNISGDGRRMRQLYKYEDLQDNISWIRGKVGDEYFTKMEIPGEKTAEFLQFSIGIKPEISKLIKAGNLSKVLFLLEETLPQYLNR</sequence>
<feature type="chain" id="PRO_5020469950" description="CarboxypepD_reg-like domain-containing protein" evidence="1">
    <location>
        <begin position="19"/>
        <end position="254"/>
    </location>
</feature>
<dbReference type="OrthoDB" id="1254493at2"/>
<accession>A0A4P6ZDE4</accession>
<keyword evidence="1" id="KW-0732">Signal</keyword>
<gene>
    <name evidence="2" type="ORF">NBC122_00602</name>
</gene>
<evidence type="ECO:0000256" key="1">
    <source>
        <dbReference type="SAM" id="SignalP"/>
    </source>
</evidence>
<dbReference type="EMBL" id="CP037954">
    <property type="protein sequence ID" value="QBO57439.1"/>
    <property type="molecule type" value="Genomic_DNA"/>
</dbReference>